<dbReference type="Proteomes" id="UP000747110">
    <property type="component" value="Unassembled WGS sequence"/>
</dbReference>
<evidence type="ECO:0000313" key="3">
    <source>
        <dbReference type="Proteomes" id="UP000747110"/>
    </source>
</evidence>
<dbReference type="EMBL" id="BNCP01000068">
    <property type="protein sequence ID" value="GIL91753.1"/>
    <property type="molecule type" value="Genomic_DNA"/>
</dbReference>
<feature type="region of interest" description="Disordered" evidence="1">
    <location>
        <begin position="497"/>
        <end position="527"/>
    </location>
</feature>
<evidence type="ECO:0000313" key="2">
    <source>
        <dbReference type="EMBL" id="GIL91753.1"/>
    </source>
</evidence>
<feature type="region of interest" description="Disordered" evidence="1">
    <location>
        <begin position="114"/>
        <end position="149"/>
    </location>
</feature>
<reference evidence="2" key="1">
    <citation type="journal article" date="2021" name="Proc. Natl. Acad. Sci. U.S.A.">
        <title>Three genomes in the algal genus Volvox reveal the fate of a haploid sex-determining region after a transition to homothallism.</title>
        <authorList>
            <person name="Yamamoto K."/>
            <person name="Hamaji T."/>
            <person name="Kawai-Toyooka H."/>
            <person name="Matsuzaki R."/>
            <person name="Takahashi F."/>
            <person name="Nishimura Y."/>
            <person name="Kawachi M."/>
            <person name="Noguchi H."/>
            <person name="Minakuchi Y."/>
            <person name="Umen J.G."/>
            <person name="Toyoda A."/>
            <person name="Nozaki H."/>
        </authorList>
    </citation>
    <scope>NUCLEOTIDE SEQUENCE</scope>
    <source>
        <strain evidence="2">NIES-3786</strain>
    </source>
</reference>
<sequence length="1070" mass="108595">GTLNQNGSSGGGGGSTTASAGAAPDGPPRYVNPGALLTLGGVLTSMGSGGIFGEGLLMMTRGTATAAAAATPPLPPRPPTQQQQQLQLLLQQPHASSQLQHVLQMQQHQLMQQQQQAQQQQQTQQGTTAGEDDEAPRGRKARGRGSAPVVPPPYPFTVIARRATRLLTISANDLSRFADVVAGPLAELAAARAEFLASRVASVSAAKEAVSERVSNARRVLRVLRIAQDTEAYPGLELDLKLAAAEGAAEAAAASAAAAAAAAEAAAMPLASASSVTSLNGAPRTSFANSSATSSTSGLGGSNAPSPAPGPPAPGRTVVVDGGVMRVTGATRGLREMAASFTDKGEERDVNFYTNSIRSLSGRKSAQLLPAALLRRLQSPQIGSPAAAAAAAAAAAIMEEALRGSSVSTMPMQPHPAGDRLAAVLYDSTPQLPGTLPPPPEEQSDQSLSPTPPIESSEWALYELGLGPNSGGAGGMKCLSTITEESSGVLLRTTVSNLDRPAGSTGSGGGAAASDASGQLPSGTSMQAREMHTDPWVSGEPWITADPRGHSELGPVTAIAPATVIRLPSDPWVDRHGRRVTQEMSYNSSHRRTTASSGGGTAMTSEGEQEQEQEAMMLAATMDPQMDSLGTVEEGDEEAALAEKSEEVTRGSGAAAAGDVRRTNRQTNVFARKEKTEEEEQGDGRPLLPPLRLSGHQIISPVGSSRPSTSGIISPSTSLPLPPLRLPSATPSSRRRRPHSSCGLPAADAAAAAAAHVAEDFMPPFLQPRPPLRRASLTASLPPIAHHIRTSGGQPAGSSSTVQSFYTDISLAASMGIPAAAAAAATVDASIVDDTILTPPPPAVAGGRLHEPDSSYRRPRSADAASGGGAAARAATGNRIGGRYGSDSASGSLLIYTDDGGLSPDLTHLLFDNDGSMRVDASGQGAGGGGAPNALDNGGDGGGFGAPSNYPYVRHLFRSPATSTISEGLVPLPEFASDASAELAAAEPLPPTSFLHGGVIEHGATGSGSGTGSRFGLGSGFVSRSGSEDGGEDVVIMEAQGASLDCLAAAGHRPRRQMLRPPAAASSGDG</sequence>
<feature type="compositionally biased region" description="Low complexity" evidence="1">
    <location>
        <begin position="285"/>
        <end position="305"/>
    </location>
</feature>
<evidence type="ECO:0000256" key="1">
    <source>
        <dbReference type="SAM" id="MobiDB-lite"/>
    </source>
</evidence>
<keyword evidence="3" id="KW-1185">Reference proteome</keyword>
<feature type="region of interest" description="Disordered" evidence="1">
    <location>
        <begin position="429"/>
        <end position="454"/>
    </location>
</feature>
<dbReference type="AlphaFoldDB" id="A0A8J4CYV9"/>
<feature type="non-terminal residue" evidence="2">
    <location>
        <position position="1070"/>
    </location>
</feature>
<feature type="region of interest" description="Disordered" evidence="1">
    <location>
        <begin position="838"/>
        <end position="871"/>
    </location>
</feature>
<feature type="compositionally biased region" description="Low complexity" evidence="1">
    <location>
        <begin position="704"/>
        <end position="719"/>
    </location>
</feature>
<feature type="compositionally biased region" description="Low complexity" evidence="1">
    <location>
        <begin position="114"/>
        <end position="125"/>
    </location>
</feature>
<feature type="region of interest" description="Disordered" evidence="1">
    <location>
        <begin position="583"/>
        <end position="612"/>
    </location>
</feature>
<comment type="caution">
    <text evidence="2">The sequence shown here is derived from an EMBL/GenBank/DDBJ whole genome shotgun (WGS) entry which is preliminary data.</text>
</comment>
<accession>A0A8J4CYV9</accession>
<name>A0A8J4CYV9_9CHLO</name>
<feature type="region of interest" description="Disordered" evidence="1">
    <location>
        <begin position="632"/>
        <end position="745"/>
    </location>
</feature>
<feature type="region of interest" description="Disordered" evidence="1">
    <location>
        <begin position="283"/>
        <end position="319"/>
    </location>
</feature>
<organism evidence="2 3">
    <name type="scientific">Volvox reticuliferus</name>
    <dbReference type="NCBI Taxonomy" id="1737510"/>
    <lineage>
        <taxon>Eukaryota</taxon>
        <taxon>Viridiplantae</taxon>
        <taxon>Chlorophyta</taxon>
        <taxon>core chlorophytes</taxon>
        <taxon>Chlorophyceae</taxon>
        <taxon>CS clade</taxon>
        <taxon>Chlamydomonadales</taxon>
        <taxon>Volvocaceae</taxon>
        <taxon>Volvox</taxon>
    </lineage>
</organism>
<proteinExistence type="predicted"/>
<feature type="region of interest" description="Disordered" evidence="1">
    <location>
        <begin position="1"/>
        <end position="27"/>
    </location>
</feature>
<protein>
    <submittedName>
        <fullName evidence="2">Uncharacterized protein</fullName>
    </submittedName>
</protein>
<feature type="non-terminal residue" evidence="2">
    <location>
        <position position="1"/>
    </location>
</feature>
<gene>
    <name evidence="2" type="ORF">Vretifemale_19337</name>
</gene>